<dbReference type="SUPFAM" id="SSF53850">
    <property type="entry name" value="Periplasmic binding protein-like II"/>
    <property type="match status" value="1"/>
</dbReference>
<dbReference type="GO" id="GO:0005524">
    <property type="term" value="F:ATP binding"/>
    <property type="evidence" value="ECO:0007669"/>
    <property type="project" value="UniProtKB-KW"/>
</dbReference>
<keyword evidence="2" id="KW-0813">Transport</keyword>
<dbReference type="STRING" id="463301.SAMN04487955_102184"/>
<gene>
    <name evidence="6" type="ORF">SAMN04487955_102184</name>
</gene>
<dbReference type="OrthoDB" id="9815454at2"/>
<dbReference type="EMBL" id="FPBP01000002">
    <property type="protein sequence ID" value="SFU42458.1"/>
    <property type="molecule type" value="Genomic_DNA"/>
</dbReference>
<sequence length="352" mass="38153">MTTPSLPESSPHQSSTPELARLTLGFIPLLDAALPVIARERGFFAEQGLDVSLSRENAWSTLRDKVAAGLLDGAHMLAPMPLAMSLGLGRAPCDTLAPITLSRNGNTLTLSPALADASGACLTENPAASARALGDWQRRTSPGRPLRLAMVYPFSCQHYLLREWLALDGLDPERDATLVALPPQRMVDALKTGEIDGFCAGEPWGSLARHQDIGRIVATGHQLWPDHPEKVLGVTRSWANRYPATLAALIRALTSAADWLAASPEHCLQARHWLALPPYLDRAVSHLPTLPLNAPPIQQRLTGLTMLRPDAISTARFAEPIDRHMKDDGRCLDQNTLAACYSPVHFDAATHP</sequence>
<dbReference type="Pfam" id="PF13379">
    <property type="entry name" value="NMT1_2"/>
    <property type="match status" value="1"/>
</dbReference>
<evidence type="ECO:0000256" key="3">
    <source>
        <dbReference type="ARBA" id="ARBA00022475"/>
    </source>
</evidence>
<keyword evidence="5" id="KW-0472">Membrane</keyword>
<keyword evidence="6" id="KW-0067">ATP-binding</keyword>
<dbReference type="PANTHER" id="PTHR30024:SF43">
    <property type="entry name" value="BLL4572 PROTEIN"/>
    <property type="match status" value="1"/>
</dbReference>
<organism evidence="6 7">
    <name type="scientific">Halomonas korlensis</name>
    <dbReference type="NCBI Taxonomy" id="463301"/>
    <lineage>
        <taxon>Bacteria</taxon>
        <taxon>Pseudomonadati</taxon>
        <taxon>Pseudomonadota</taxon>
        <taxon>Gammaproteobacteria</taxon>
        <taxon>Oceanospirillales</taxon>
        <taxon>Halomonadaceae</taxon>
        <taxon>Halomonas</taxon>
    </lineage>
</organism>
<evidence type="ECO:0000256" key="5">
    <source>
        <dbReference type="ARBA" id="ARBA00023136"/>
    </source>
</evidence>
<dbReference type="Gene3D" id="3.40.190.10">
    <property type="entry name" value="Periplasmic binding protein-like II"/>
    <property type="match status" value="2"/>
</dbReference>
<dbReference type="AlphaFoldDB" id="A0A1I7G1X5"/>
<dbReference type="InterPro" id="IPR044527">
    <property type="entry name" value="NrtA/CpmA_ABC-bd_dom"/>
</dbReference>
<protein>
    <submittedName>
        <fullName evidence="6">NitT/TauT family transport system ATP-binding protein</fullName>
    </submittedName>
</protein>
<proteinExistence type="predicted"/>
<evidence type="ECO:0000313" key="7">
    <source>
        <dbReference type="Proteomes" id="UP000198693"/>
    </source>
</evidence>
<keyword evidence="6" id="KW-0547">Nucleotide-binding</keyword>
<dbReference type="RefSeq" id="WP_089793019.1">
    <property type="nucleotide sequence ID" value="NZ_FPBP01000002.1"/>
</dbReference>
<dbReference type="CDD" id="cd13553">
    <property type="entry name" value="PBP2_NrtA_CpmA_like"/>
    <property type="match status" value="1"/>
</dbReference>
<accession>A0A1I7G1X5</accession>
<evidence type="ECO:0000313" key="6">
    <source>
        <dbReference type="EMBL" id="SFU42458.1"/>
    </source>
</evidence>
<reference evidence="7" key="1">
    <citation type="submission" date="2016-10" db="EMBL/GenBank/DDBJ databases">
        <authorList>
            <person name="Varghese N."/>
            <person name="Submissions S."/>
        </authorList>
    </citation>
    <scope>NUCLEOTIDE SEQUENCE [LARGE SCALE GENOMIC DNA]</scope>
    <source>
        <strain evidence="7">CGMCC 1.6981</strain>
    </source>
</reference>
<evidence type="ECO:0000256" key="1">
    <source>
        <dbReference type="ARBA" id="ARBA00004308"/>
    </source>
</evidence>
<keyword evidence="3" id="KW-1003">Cell membrane</keyword>
<keyword evidence="4" id="KW-0997">Cell inner membrane</keyword>
<keyword evidence="7" id="KW-1185">Reference proteome</keyword>
<comment type="subcellular location">
    <subcellularLocation>
        <location evidence="1">Endomembrane system</location>
    </subcellularLocation>
</comment>
<dbReference type="PANTHER" id="PTHR30024">
    <property type="entry name" value="ALIPHATIC SULFONATES-BINDING PROTEIN-RELATED"/>
    <property type="match status" value="1"/>
</dbReference>
<dbReference type="Proteomes" id="UP000198693">
    <property type="component" value="Unassembled WGS sequence"/>
</dbReference>
<dbReference type="GO" id="GO:0012505">
    <property type="term" value="C:endomembrane system"/>
    <property type="evidence" value="ECO:0007669"/>
    <property type="project" value="UniProtKB-SubCell"/>
</dbReference>
<evidence type="ECO:0000256" key="2">
    <source>
        <dbReference type="ARBA" id="ARBA00022448"/>
    </source>
</evidence>
<evidence type="ECO:0000256" key="4">
    <source>
        <dbReference type="ARBA" id="ARBA00022519"/>
    </source>
</evidence>
<name>A0A1I7G1X5_9GAMM</name>